<gene>
    <name evidence="2" type="ORF">VNO77_02627</name>
</gene>
<accession>A0AAN9R373</accession>
<name>A0AAN9R373_CANGL</name>
<keyword evidence="1" id="KW-0472">Membrane</keyword>
<dbReference type="Proteomes" id="UP001367508">
    <property type="component" value="Unassembled WGS sequence"/>
</dbReference>
<keyword evidence="1" id="KW-0812">Transmembrane</keyword>
<dbReference type="AlphaFoldDB" id="A0AAN9R373"/>
<protein>
    <submittedName>
        <fullName evidence="2">Uncharacterized protein</fullName>
    </submittedName>
</protein>
<comment type="caution">
    <text evidence="2">The sequence shown here is derived from an EMBL/GenBank/DDBJ whole genome shotgun (WGS) entry which is preliminary data.</text>
</comment>
<evidence type="ECO:0000313" key="3">
    <source>
        <dbReference type="Proteomes" id="UP001367508"/>
    </source>
</evidence>
<feature type="transmembrane region" description="Helical" evidence="1">
    <location>
        <begin position="16"/>
        <end position="36"/>
    </location>
</feature>
<sequence>MNWQRLVGNDLASSTISIHLIISEAYMVLLLTHALWHVILSKASIPVNPTRFCEQHRRPPQEQGATEVKL</sequence>
<organism evidence="2 3">
    <name type="scientific">Canavalia gladiata</name>
    <name type="common">Sword bean</name>
    <name type="synonym">Dolichos gladiatus</name>
    <dbReference type="NCBI Taxonomy" id="3824"/>
    <lineage>
        <taxon>Eukaryota</taxon>
        <taxon>Viridiplantae</taxon>
        <taxon>Streptophyta</taxon>
        <taxon>Embryophyta</taxon>
        <taxon>Tracheophyta</taxon>
        <taxon>Spermatophyta</taxon>
        <taxon>Magnoliopsida</taxon>
        <taxon>eudicotyledons</taxon>
        <taxon>Gunneridae</taxon>
        <taxon>Pentapetalae</taxon>
        <taxon>rosids</taxon>
        <taxon>fabids</taxon>
        <taxon>Fabales</taxon>
        <taxon>Fabaceae</taxon>
        <taxon>Papilionoideae</taxon>
        <taxon>50 kb inversion clade</taxon>
        <taxon>NPAAA clade</taxon>
        <taxon>indigoferoid/millettioid clade</taxon>
        <taxon>Phaseoleae</taxon>
        <taxon>Canavalia</taxon>
    </lineage>
</organism>
<dbReference type="EMBL" id="JAYMYQ010000001">
    <property type="protein sequence ID" value="KAK7360620.1"/>
    <property type="molecule type" value="Genomic_DNA"/>
</dbReference>
<proteinExistence type="predicted"/>
<keyword evidence="3" id="KW-1185">Reference proteome</keyword>
<reference evidence="2 3" key="1">
    <citation type="submission" date="2024-01" db="EMBL/GenBank/DDBJ databases">
        <title>The genomes of 5 underutilized Papilionoideae crops provide insights into root nodulation and disease resistanc.</title>
        <authorList>
            <person name="Jiang F."/>
        </authorList>
    </citation>
    <scope>NUCLEOTIDE SEQUENCE [LARGE SCALE GENOMIC DNA]</scope>
    <source>
        <strain evidence="2">LVBAO_FW01</strain>
        <tissue evidence="2">Leaves</tissue>
    </source>
</reference>
<evidence type="ECO:0000313" key="2">
    <source>
        <dbReference type="EMBL" id="KAK7360620.1"/>
    </source>
</evidence>
<evidence type="ECO:0000256" key="1">
    <source>
        <dbReference type="SAM" id="Phobius"/>
    </source>
</evidence>
<keyword evidence="1" id="KW-1133">Transmembrane helix</keyword>